<dbReference type="Proteomes" id="UP000824120">
    <property type="component" value="Chromosome 2"/>
</dbReference>
<name>A0A9J6A7H4_SOLCO</name>
<dbReference type="AlphaFoldDB" id="A0A9J6A7H4"/>
<evidence type="ECO:0000313" key="2">
    <source>
        <dbReference type="Proteomes" id="UP000824120"/>
    </source>
</evidence>
<reference evidence="1 2" key="1">
    <citation type="submission" date="2020-09" db="EMBL/GenBank/DDBJ databases">
        <title>De no assembly of potato wild relative species, Solanum commersonii.</title>
        <authorList>
            <person name="Cho K."/>
        </authorList>
    </citation>
    <scope>NUCLEOTIDE SEQUENCE [LARGE SCALE GENOMIC DNA]</scope>
    <source>
        <strain evidence="1">LZ3.2</strain>
        <tissue evidence="1">Leaf</tissue>
    </source>
</reference>
<keyword evidence="2" id="KW-1185">Reference proteome</keyword>
<accession>A0A9J6A7H4</accession>
<protein>
    <submittedName>
        <fullName evidence="1">Uncharacterized protein</fullName>
    </submittedName>
</protein>
<sequence>MGHREEWRFRKNLGVRILLYFGWRVHSLRMASCGMGPRLCGWASQKATLNFVAKFLRLLVRSECGQAKLIIKSVGRSVVVAALVAGWRWTLRVFGGERYEGIRDLTTYRFPCLIFDCRGDCSPDAAL</sequence>
<organism evidence="1 2">
    <name type="scientific">Solanum commersonii</name>
    <name type="common">Commerson's wild potato</name>
    <name type="synonym">Commerson's nightshade</name>
    <dbReference type="NCBI Taxonomy" id="4109"/>
    <lineage>
        <taxon>Eukaryota</taxon>
        <taxon>Viridiplantae</taxon>
        <taxon>Streptophyta</taxon>
        <taxon>Embryophyta</taxon>
        <taxon>Tracheophyta</taxon>
        <taxon>Spermatophyta</taxon>
        <taxon>Magnoliopsida</taxon>
        <taxon>eudicotyledons</taxon>
        <taxon>Gunneridae</taxon>
        <taxon>Pentapetalae</taxon>
        <taxon>asterids</taxon>
        <taxon>lamiids</taxon>
        <taxon>Solanales</taxon>
        <taxon>Solanaceae</taxon>
        <taxon>Solanoideae</taxon>
        <taxon>Solaneae</taxon>
        <taxon>Solanum</taxon>
    </lineage>
</organism>
<gene>
    <name evidence="1" type="ORF">H5410_005562</name>
</gene>
<evidence type="ECO:0000313" key="1">
    <source>
        <dbReference type="EMBL" id="KAG5620344.1"/>
    </source>
</evidence>
<proteinExistence type="predicted"/>
<dbReference type="EMBL" id="JACXVP010000002">
    <property type="protein sequence ID" value="KAG5620344.1"/>
    <property type="molecule type" value="Genomic_DNA"/>
</dbReference>
<comment type="caution">
    <text evidence="1">The sequence shown here is derived from an EMBL/GenBank/DDBJ whole genome shotgun (WGS) entry which is preliminary data.</text>
</comment>